<evidence type="ECO:0000256" key="1">
    <source>
        <dbReference type="ARBA" id="ARBA00022723"/>
    </source>
</evidence>
<dbReference type="GO" id="GO:0004493">
    <property type="term" value="F:methylmalonyl-CoA epimerase activity"/>
    <property type="evidence" value="ECO:0007669"/>
    <property type="project" value="TreeGrafter"/>
</dbReference>
<dbReference type="PANTHER" id="PTHR43048">
    <property type="entry name" value="METHYLMALONYL-COA EPIMERASE"/>
    <property type="match status" value="1"/>
</dbReference>
<dbReference type="RefSeq" id="WP_106533742.1">
    <property type="nucleotide sequence ID" value="NZ_PYAT01000007.1"/>
</dbReference>
<dbReference type="InterPro" id="IPR037523">
    <property type="entry name" value="VOC_core"/>
</dbReference>
<protein>
    <submittedName>
        <fullName evidence="3">Catechol 2,3-dioxygenase-like lactoylglutathione lyase family enzyme</fullName>
    </submittedName>
</protein>
<reference evidence="3 4" key="1">
    <citation type="submission" date="2018-03" db="EMBL/GenBank/DDBJ databases">
        <title>Genomic Encyclopedia of Type Strains, Phase III (KMG-III): the genomes of soil and plant-associated and newly described type strains.</title>
        <authorList>
            <person name="Whitman W."/>
        </authorList>
    </citation>
    <scope>NUCLEOTIDE SEQUENCE [LARGE SCALE GENOMIC DNA]</scope>
    <source>
        <strain evidence="3 4">CGMCC 1.12259</strain>
    </source>
</reference>
<keyword evidence="3" id="KW-0560">Oxidoreductase</keyword>
<evidence type="ECO:0000313" key="3">
    <source>
        <dbReference type="EMBL" id="PSL36391.1"/>
    </source>
</evidence>
<dbReference type="Proteomes" id="UP000242682">
    <property type="component" value="Unassembled WGS sequence"/>
</dbReference>
<dbReference type="GO" id="GO:0051213">
    <property type="term" value="F:dioxygenase activity"/>
    <property type="evidence" value="ECO:0007669"/>
    <property type="project" value="UniProtKB-KW"/>
</dbReference>
<dbReference type="SUPFAM" id="SSF54593">
    <property type="entry name" value="Glyoxalase/Bleomycin resistance protein/Dihydroxybiphenyl dioxygenase"/>
    <property type="match status" value="1"/>
</dbReference>
<dbReference type="PROSITE" id="PS51819">
    <property type="entry name" value="VOC"/>
    <property type="match status" value="1"/>
</dbReference>
<comment type="caution">
    <text evidence="3">The sequence shown here is derived from an EMBL/GenBank/DDBJ whole genome shotgun (WGS) entry which is preliminary data.</text>
</comment>
<proteinExistence type="predicted"/>
<accession>A0A2P8GQZ4</accession>
<keyword evidence="1" id="KW-0479">Metal-binding</keyword>
<keyword evidence="3" id="KW-0456">Lyase</keyword>
<sequence>MSVITHIGLAVPNLEQAINWYSKVFGFYVLAGPFEFNEEKEKRPNMTQDLLGEEVKKTRNVHLMSSGGVGIELFEFQQPTFKEEPLPAHSGFFHICLIVDDLVETIERIVQYGGKQTSKIWSLSDGKPHYLVYTKDPFGHTIELYSRSTSEMYGGK</sequence>
<dbReference type="PANTHER" id="PTHR43048:SF6">
    <property type="entry name" value="BLR8189 PROTEIN"/>
    <property type="match status" value="1"/>
</dbReference>
<keyword evidence="3" id="KW-0223">Dioxygenase</keyword>
<keyword evidence="4" id="KW-1185">Reference proteome</keyword>
<name>A0A2P8GQZ4_9BACL</name>
<organism evidence="3 4">
    <name type="scientific">Planomicrobium soli</name>
    <dbReference type="NCBI Taxonomy" id="1176648"/>
    <lineage>
        <taxon>Bacteria</taxon>
        <taxon>Bacillati</taxon>
        <taxon>Bacillota</taxon>
        <taxon>Bacilli</taxon>
        <taxon>Bacillales</taxon>
        <taxon>Caryophanaceae</taxon>
        <taxon>Planomicrobium</taxon>
    </lineage>
</organism>
<dbReference type="Gene3D" id="3.10.180.10">
    <property type="entry name" value="2,3-Dihydroxybiphenyl 1,2-Dioxygenase, domain 1"/>
    <property type="match status" value="1"/>
</dbReference>
<evidence type="ECO:0000259" key="2">
    <source>
        <dbReference type="PROSITE" id="PS51819"/>
    </source>
</evidence>
<dbReference type="GO" id="GO:0046872">
    <property type="term" value="F:metal ion binding"/>
    <property type="evidence" value="ECO:0007669"/>
    <property type="project" value="UniProtKB-KW"/>
</dbReference>
<dbReference type="Pfam" id="PF00903">
    <property type="entry name" value="Glyoxalase"/>
    <property type="match status" value="1"/>
</dbReference>
<dbReference type="InterPro" id="IPR004360">
    <property type="entry name" value="Glyas_Fos-R_dOase_dom"/>
</dbReference>
<dbReference type="InterPro" id="IPR029068">
    <property type="entry name" value="Glyas_Bleomycin-R_OHBP_Dase"/>
</dbReference>
<dbReference type="GO" id="GO:0016829">
    <property type="term" value="F:lyase activity"/>
    <property type="evidence" value="ECO:0007669"/>
    <property type="project" value="UniProtKB-KW"/>
</dbReference>
<dbReference type="InterPro" id="IPR051785">
    <property type="entry name" value="MMCE/EMCE_epimerase"/>
</dbReference>
<dbReference type="EMBL" id="PYAT01000007">
    <property type="protein sequence ID" value="PSL36391.1"/>
    <property type="molecule type" value="Genomic_DNA"/>
</dbReference>
<evidence type="ECO:0000313" key="4">
    <source>
        <dbReference type="Proteomes" id="UP000242682"/>
    </source>
</evidence>
<gene>
    <name evidence="3" type="ORF">B0H99_107213</name>
</gene>
<dbReference type="AlphaFoldDB" id="A0A2P8GQZ4"/>
<dbReference type="OrthoDB" id="2613830at2"/>
<feature type="domain" description="VOC" evidence="2">
    <location>
        <begin position="3"/>
        <end position="147"/>
    </location>
</feature>
<dbReference type="GO" id="GO:0046491">
    <property type="term" value="P:L-methylmalonyl-CoA metabolic process"/>
    <property type="evidence" value="ECO:0007669"/>
    <property type="project" value="TreeGrafter"/>
</dbReference>